<gene>
    <name evidence="3" type="ORF">GSOID_T00003730001</name>
</gene>
<dbReference type="PROSITE" id="PS00018">
    <property type="entry name" value="EF_HAND_1"/>
    <property type="match status" value="2"/>
</dbReference>
<reference evidence="3" key="1">
    <citation type="journal article" date="2010" name="Science">
        <title>Plasticity of animal genome architecture unmasked by rapid evolution of a pelagic tunicate.</title>
        <authorList>
            <person name="Denoeud F."/>
            <person name="Henriet S."/>
            <person name="Mungpakdee S."/>
            <person name="Aury J.M."/>
            <person name="Da Silva C."/>
            <person name="Brinkmann H."/>
            <person name="Mikhaleva J."/>
            <person name="Olsen L.C."/>
            <person name="Jubin C."/>
            <person name="Canestro C."/>
            <person name="Bouquet J.M."/>
            <person name="Danks G."/>
            <person name="Poulain J."/>
            <person name="Campsteijn C."/>
            <person name="Adamski M."/>
            <person name="Cross I."/>
            <person name="Yadetie F."/>
            <person name="Muffato M."/>
            <person name="Louis A."/>
            <person name="Butcher S."/>
            <person name="Tsagkogeorga G."/>
            <person name="Konrad A."/>
            <person name="Singh S."/>
            <person name="Jensen M.F."/>
            <person name="Cong E.H."/>
            <person name="Eikeseth-Otteraa H."/>
            <person name="Noel B."/>
            <person name="Anthouard V."/>
            <person name="Porcel B.M."/>
            <person name="Kachouri-Lafond R."/>
            <person name="Nishino A."/>
            <person name="Ugolini M."/>
            <person name="Chourrout P."/>
            <person name="Nishida H."/>
            <person name="Aasland R."/>
            <person name="Huzurbazar S."/>
            <person name="Westhof E."/>
            <person name="Delsuc F."/>
            <person name="Lehrach H."/>
            <person name="Reinhardt R."/>
            <person name="Weissenbach J."/>
            <person name="Roy S.W."/>
            <person name="Artiguenave F."/>
            <person name="Postlethwait J.H."/>
            <person name="Manak J.R."/>
            <person name="Thompson E.M."/>
            <person name="Jaillon O."/>
            <person name="Du Pasquier L."/>
            <person name="Boudinot P."/>
            <person name="Liberles D.A."/>
            <person name="Volff J.N."/>
            <person name="Philippe H."/>
            <person name="Lenhard B."/>
            <person name="Roest Crollius H."/>
            <person name="Wincker P."/>
            <person name="Chourrout D."/>
        </authorList>
    </citation>
    <scope>NUCLEOTIDE SEQUENCE [LARGE SCALE GENOMIC DNA]</scope>
</reference>
<dbReference type="AlphaFoldDB" id="E4X839"/>
<evidence type="ECO:0000259" key="2">
    <source>
        <dbReference type="PROSITE" id="PS50222"/>
    </source>
</evidence>
<dbReference type="GO" id="GO:0005509">
    <property type="term" value="F:calcium ion binding"/>
    <property type="evidence" value="ECO:0007669"/>
    <property type="project" value="InterPro"/>
</dbReference>
<dbReference type="CDD" id="cd00051">
    <property type="entry name" value="EFh"/>
    <property type="match status" value="1"/>
</dbReference>
<evidence type="ECO:0000313" key="4">
    <source>
        <dbReference type="Proteomes" id="UP000001307"/>
    </source>
</evidence>
<dbReference type="OrthoDB" id="343296at2759"/>
<dbReference type="SUPFAM" id="SSF47473">
    <property type="entry name" value="EF-hand"/>
    <property type="match status" value="1"/>
</dbReference>
<dbReference type="Proteomes" id="UP000001307">
    <property type="component" value="Unassembled WGS sequence"/>
</dbReference>
<proteinExistence type="predicted"/>
<dbReference type="InterPro" id="IPR018247">
    <property type="entry name" value="EF_Hand_1_Ca_BS"/>
</dbReference>
<name>E4X839_OIKDI</name>
<dbReference type="InParanoid" id="E4X839"/>
<dbReference type="EMBL" id="FN653028">
    <property type="protein sequence ID" value="CBY18862.1"/>
    <property type="molecule type" value="Genomic_DNA"/>
</dbReference>
<feature type="domain" description="EF-hand" evidence="2">
    <location>
        <begin position="82"/>
        <end position="106"/>
    </location>
</feature>
<dbReference type="InterPro" id="IPR011992">
    <property type="entry name" value="EF-hand-dom_pair"/>
</dbReference>
<evidence type="ECO:0000256" key="1">
    <source>
        <dbReference type="ARBA" id="ARBA00022837"/>
    </source>
</evidence>
<evidence type="ECO:0000313" key="3">
    <source>
        <dbReference type="EMBL" id="CBY18862.1"/>
    </source>
</evidence>
<protein>
    <recommendedName>
        <fullName evidence="2">EF-hand domain-containing protein</fullName>
    </recommendedName>
</protein>
<dbReference type="Pfam" id="PF13405">
    <property type="entry name" value="EF-hand_6"/>
    <property type="match status" value="1"/>
</dbReference>
<dbReference type="SMART" id="SM00054">
    <property type="entry name" value="EFh"/>
    <property type="match status" value="2"/>
</dbReference>
<sequence length="251" mass="29273">MNLSPLNVGTFWRVAEEQIFLKYRYQIRDRQRVTDLKQRNKRLRKLSIEKMRLFQLSRRLLGQHFKVTKHVRCVKSQGFYTKFDKDGDGEISPEEFKKIMKSSEYGDVYKQFDSDGDGDITPDELITILVKLGEVPMDLALYFNDMSSSASTEFAGVVNFLTILTNYCSMKNPAKVEQEVLQEMEEFAKGNETINKEQLQDWLFKIHPEFDDDLLEVLAEARDSTDYKTPKVRFQKTFMAATISKLTGDEK</sequence>
<dbReference type="InterPro" id="IPR002048">
    <property type="entry name" value="EF_hand_dom"/>
</dbReference>
<dbReference type="PROSITE" id="PS50222">
    <property type="entry name" value="EF_HAND_2"/>
    <property type="match status" value="2"/>
</dbReference>
<feature type="domain" description="EF-hand" evidence="2">
    <location>
        <begin position="107"/>
        <end position="135"/>
    </location>
</feature>
<dbReference type="Pfam" id="PF00036">
    <property type="entry name" value="EF-hand_1"/>
    <property type="match status" value="1"/>
</dbReference>
<keyword evidence="4" id="KW-1185">Reference proteome</keyword>
<keyword evidence="1" id="KW-0106">Calcium</keyword>
<organism evidence="3">
    <name type="scientific">Oikopleura dioica</name>
    <name type="common">Tunicate</name>
    <dbReference type="NCBI Taxonomy" id="34765"/>
    <lineage>
        <taxon>Eukaryota</taxon>
        <taxon>Metazoa</taxon>
        <taxon>Chordata</taxon>
        <taxon>Tunicata</taxon>
        <taxon>Appendicularia</taxon>
        <taxon>Copelata</taxon>
        <taxon>Oikopleuridae</taxon>
        <taxon>Oikopleura</taxon>
    </lineage>
</organism>
<dbReference type="Gene3D" id="1.10.238.10">
    <property type="entry name" value="EF-hand"/>
    <property type="match status" value="2"/>
</dbReference>
<accession>E4X839</accession>